<reference evidence="2" key="1">
    <citation type="submission" date="2024-05" db="EMBL/GenBank/DDBJ databases">
        <title>Alkalihalobacillus sp. strain MEB203 novel alkaliphilic bacterium from Lonar Lake, India.</title>
        <authorList>
            <person name="Joshi A."/>
            <person name="Thite S."/>
            <person name="Mengade P."/>
        </authorList>
    </citation>
    <scope>NUCLEOTIDE SEQUENCE</scope>
    <source>
        <strain evidence="2">MEB 203</strain>
    </source>
</reference>
<feature type="transmembrane region" description="Helical" evidence="1">
    <location>
        <begin position="7"/>
        <end position="26"/>
    </location>
</feature>
<evidence type="ECO:0000256" key="1">
    <source>
        <dbReference type="SAM" id="Phobius"/>
    </source>
</evidence>
<dbReference type="Pfam" id="PF10710">
    <property type="entry name" value="DUF2512"/>
    <property type="match status" value="1"/>
</dbReference>
<organism evidence="2 3">
    <name type="scientific">Alkalihalobacterium chitinilyticum</name>
    <dbReference type="NCBI Taxonomy" id="2980103"/>
    <lineage>
        <taxon>Bacteria</taxon>
        <taxon>Bacillati</taxon>
        <taxon>Bacillota</taxon>
        <taxon>Bacilli</taxon>
        <taxon>Bacillales</taxon>
        <taxon>Bacillaceae</taxon>
        <taxon>Alkalihalobacterium</taxon>
    </lineage>
</organism>
<accession>A0ABT5VDD5</accession>
<feature type="transmembrane region" description="Helical" evidence="1">
    <location>
        <begin position="83"/>
        <end position="104"/>
    </location>
</feature>
<keyword evidence="1" id="KW-0472">Membrane</keyword>
<sequence length="120" mass="12849">MSHIQALLIKTAMAGIVLLVVLTGIYNYPAGATIGLAVLIVILSYIVGDLAILQATNNTIATLSDLVLASLIIWIVGPFFQGAFIPFSVALISAIIISAGEWVFHKFFIRSTDDELETQS</sequence>
<evidence type="ECO:0000313" key="2">
    <source>
        <dbReference type="EMBL" id="MDE5413471.1"/>
    </source>
</evidence>
<feature type="transmembrane region" description="Helical" evidence="1">
    <location>
        <begin position="60"/>
        <end position="77"/>
    </location>
</feature>
<dbReference type="InterPro" id="IPR019649">
    <property type="entry name" value="DUF2512"/>
</dbReference>
<evidence type="ECO:0000313" key="3">
    <source>
        <dbReference type="Proteomes" id="UP001148125"/>
    </source>
</evidence>
<proteinExistence type="predicted"/>
<keyword evidence="3" id="KW-1185">Reference proteome</keyword>
<dbReference type="Proteomes" id="UP001148125">
    <property type="component" value="Unassembled WGS sequence"/>
</dbReference>
<gene>
    <name evidence="2" type="ORF">N7Z68_08735</name>
</gene>
<protein>
    <submittedName>
        <fullName evidence="2">YndM family protein</fullName>
    </submittedName>
</protein>
<name>A0ABT5VDD5_9BACI</name>
<feature type="transmembrane region" description="Helical" evidence="1">
    <location>
        <begin position="32"/>
        <end position="53"/>
    </location>
</feature>
<keyword evidence="1" id="KW-0812">Transmembrane</keyword>
<comment type="caution">
    <text evidence="2">The sequence shown here is derived from an EMBL/GenBank/DDBJ whole genome shotgun (WGS) entry which is preliminary data.</text>
</comment>
<dbReference type="EMBL" id="JAOTPO010000005">
    <property type="protein sequence ID" value="MDE5413471.1"/>
    <property type="molecule type" value="Genomic_DNA"/>
</dbReference>
<keyword evidence="1" id="KW-1133">Transmembrane helix</keyword>
<dbReference type="RefSeq" id="WP_275118098.1">
    <property type="nucleotide sequence ID" value="NZ_JAOTPO010000005.1"/>
</dbReference>